<reference evidence="5 6" key="1">
    <citation type="submission" date="2018-11" db="EMBL/GenBank/DDBJ databases">
        <title>Bradyrhizobium sp. nov., isolated from effective nodules of peanut in China.</title>
        <authorList>
            <person name="Li Y."/>
        </authorList>
    </citation>
    <scope>NUCLEOTIDE SEQUENCE [LARGE SCALE GENOMIC DNA]</scope>
    <source>
        <strain evidence="5 6">CCBAU 51770</strain>
    </source>
</reference>
<feature type="transmembrane region" description="Helical" evidence="2">
    <location>
        <begin position="36"/>
        <end position="53"/>
    </location>
</feature>
<dbReference type="SUPFAM" id="SSF111369">
    <property type="entry name" value="HlyD-like secretion proteins"/>
    <property type="match status" value="2"/>
</dbReference>
<evidence type="ECO:0000256" key="2">
    <source>
        <dbReference type="SAM" id="Phobius"/>
    </source>
</evidence>
<evidence type="ECO:0000259" key="4">
    <source>
        <dbReference type="Pfam" id="PF25963"/>
    </source>
</evidence>
<evidence type="ECO:0000313" key="6">
    <source>
        <dbReference type="Proteomes" id="UP000290174"/>
    </source>
</evidence>
<dbReference type="Gene3D" id="2.40.50.100">
    <property type="match status" value="1"/>
</dbReference>
<dbReference type="Pfam" id="PF25963">
    <property type="entry name" value="Beta-barrel_AAEA"/>
    <property type="match status" value="1"/>
</dbReference>
<dbReference type="InterPro" id="IPR058625">
    <property type="entry name" value="MdtA-like_BSH"/>
</dbReference>
<evidence type="ECO:0000313" key="5">
    <source>
        <dbReference type="EMBL" id="RXG98743.1"/>
    </source>
</evidence>
<evidence type="ECO:0000259" key="3">
    <source>
        <dbReference type="Pfam" id="PF25917"/>
    </source>
</evidence>
<evidence type="ECO:0000256" key="1">
    <source>
        <dbReference type="SAM" id="Coils"/>
    </source>
</evidence>
<dbReference type="PANTHER" id="PTHR30386:SF24">
    <property type="entry name" value="MULTIDRUG RESISTANCE EFFLUX PUMP"/>
    <property type="match status" value="1"/>
</dbReference>
<dbReference type="RefSeq" id="WP_128931337.1">
    <property type="nucleotide sequence ID" value="NZ_CP022221.1"/>
</dbReference>
<keyword evidence="2" id="KW-0472">Membrane</keyword>
<dbReference type="GO" id="GO:0055085">
    <property type="term" value="P:transmembrane transport"/>
    <property type="evidence" value="ECO:0007669"/>
    <property type="project" value="InterPro"/>
</dbReference>
<dbReference type="Gene3D" id="2.40.30.170">
    <property type="match status" value="1"/>
</dbReference>
<dbReference type="InterPro" id="IPR058634">
    <property type="entry name" value="AaeA-lik-b-barrel"/>
</dbReference>
<feature type="domain" description="p-hydroxybenzoic acid efflux pump subunit AaeA-like beta-barrel" evidence="4">
    <location>
        <begin position="276"/>
        <end position="364"/>
    </location>
</feature>
<keyword evidence="2" id="KW-0812">Transmembrane</keyword>
<comment type="caution">
    <text evidence="5">The sequence shown here is derived from an EMBL/GenBank/DDBJ whole genome shotgun (WGS) entry which is preliminary data.</text>
</comment>
<keyword evidence="1" id="KW-0175">Coiled coil</keyword>
<proteinExistence type="predicted"/>
<dbReference type="Pfam" id="PF25917">
    <property type="entry name" value="BSH_RND"/>
    <property type="match status" value="1"/>
</dbReference>
<dbReference type="PANTHER" id="PTHR30386">
    <property type="entry name" value="MEMBRANE FUSION SUBUNIT OF EMRAB-TOLC MULTIDRUG EFFLUX PUMP"/>
    <property type="match status" value="1"/>
</dbReference>
<protein>
    <submittedName>
        <fullName evidence="5">HlyD family secretion protein</fullName>
    </submittedName>
</protein>
<dbReference type="InterPro" id="IPR050739">
    <property type="entry name" value="MFP"/>
</dbReference>
<feature type="coiled-coil region" evidence="1">
    <location>
        <begin position="202"/>
        <end position="236"/>
    </location>
</feature>
<gene>
    <name evidence="5" type="ORF">EAS61_13085</name>
</gene>
<dbReference type="EMBL" id="RKMK01000009">
    <property type="protein sequence ID" value="RXG98743.1"/>
    <property type="molecule type" value="Genomic_DNA"/>
</dbReference>
<sequence>MSEMPRTENFQQATEIIHDYSKTPPRLPARTMMRRAALVLALLAGTATVAYFGHDYWTTGRYLESTDDAYVKADSTIIAPKVSGYIAKVLVGDNEKVKAGQPLAKIDDRDFEAALDQARADVAAGEASVRNIDAQLELQQPIIAQSTADVTAADATLKFAQEERARYDDLMKSGSGTIQRAQQTDAALRASTAQLQHAKSGLLAAQRKVDVLTTQRAQATAQLERARAVAQQAALNLSYTEIAAPVDGTVGARSLRVGQYVQAGTQLMAVVPLDAVYVVANFKETQLTHMRPGQPVELRVDSFRSQPLRGHIDSLSPASGLEFALLPPDNATGNFTKIVQRVPVKIVLDDNNLTGLLRPGMSAVPTVDTKQSVLAERETTRHLADNTSRPNGG</sequence>
<dbReference type="Gene3D" id="1.10.287.470">
    <property type="entry name" value="Helix hairpin bin"/>
    <property type="match status" value="1"/>
</dbReference>
<accession>A0A4Q0QRG3</accession>
<name>A0A4Q0QRG3_9BRAD</name>
<feature type="domain" description="Multidrug resistance protein MdtA-like barrel-sandwich hybrid" evidence="3">
    <location>
        <begin position="78"/>
        <end position="271"/>
    </location>
</feature>
<dbReference type="Proteomes" id="UP000290174">
    <property type="component" value="Unassembled WGS sequence"/>
</dbReference>
<dbReference type="AlphaFoldDB" id="A0A4Q0QRG3"/>
<keyword evidence="2" id="KW-1133">Transmembrane helix</keyword>
<dbReference type="PRINTS" id="PR01490">
    <property type="entry name" value="RTXTOXIND"/>
</dbReference>
<organism evidence="5 6">
    <name type="scientific">Bradyrhizobium zhanjiangense</name>
    <dbReference type="NCBI Taxonomy" id="1325107"/>
    <lineage>
        <taxon>Bacteria</taxon>
        <taxon>Pseudomonadati</taxon>
        <taxon>Pseudomonadota</taxon>
        <taxon>Alphaproteobacteria</taxon>
        <taxon>Hyphomicrobiales</taxon>
        <taxon>Nitrobacteraceae</taxon>
        <taxon>Bradyrhizobium</taxon>
    </lineage>
</organism>